<name>A0AAX3MYG8_9BACL</name>
<dbReference type="InterPro" id="IPR023772">
    <property type="entry name" value="DNA-bd_HTH_TetR-type_CS"/>
</dbReference>
<dbReference type="RefSeq" id="WP_047911312.1">
    <property type="nucleotide sequence ID" value="NZ_CP118101.1"/>
</dbReference>
<dbReference type="PANTHER" id="PTHR30055">
    <property type="entry name" value="HTH-TYPE TRANSCRIPTIONAL REGULATOR RUTR"/>
    <property type="match status" value="1"/>
</dbReference>
<evidence type="ECO:0000313" key="8">
    <source>
        <dbReference type="EMBL" id="WDI02156.1"/>
    </source>
</evidence>
<evidence type="ECO:0000256" key="4">
    <source>
        <dbReference type="ARBA" id="ARBA00023163"/>
    </source>
</evidence>
<dbReference type="InterPro" id="IPR009057">
    <property type="entry name" value="Homeodomain-like_sf"/>
</dbReference>
<dbReference type="PRINTS" id="PR00455">
    <property type="entry name" value="HTHTETR"/>
</dbReference>
<dbReference type="SUPFAM" id="SSF46689">
    <property type="entry name" value="Homeodomain-like"/>
    <property type="match status" value="1"/>
</dbReference>
<dbReference type="PROSITE" id="PS50977">
    <property type="entry name" value="HTH_TETR_2"/>
    <property type="match status" value="1"/>
</dbReference>
<evidence type="ECO:0000256" key="2">
    <source>
        <dbReference type="ARBA" id="ARBA00023015"/>
    </source>
</evidence>
<dbReference type="InterPro" id="IPR001647">
    <property type="entry name" value="HTH_TetR"/>
</dbReference>
<sequence length="205" mass="23281">MKNTQTPRTPGRPKQTHDQVPIQETILRTASILFMENGYEPVSLAQIAKICNVTKASIYYHFTSKPELFKISVTTMLTNGYKHTAKFLEEADTFEQGLLRVAEAKIARPHAEMETIMREAEAFLSPEQIKEIRDAEYRIYEVMSVHFEKAMEQGVLKKGNAMLLAQAFTAMLMLGNREDTRIQYPAPLDLAQVLVELFLQGAAQQ</sequence>
<protein>
    <submittedName>
        <fullName evidence="7">TetR/AcrR family transcriptional regulator</fullName>
    </submittedName>
</protein>
<gene>
    <name evidence="7" type="ORF">PUW23_23670</name>
    <name evidence="8" type="ORF">PUW25_23665</name>
</gene>
<evidence type="ECO:0000256" key="3">
    <source>
        <dbReference type="ARBA" id="ARBA00023125"/>
    </source>
</evidence>
<dbReference type="EMBL" id="CP118101">
    <property type="protein sequence ID" value="WDH82408.1"/>
    <property type="molecule type" value="Genomic_DNA"/>
</dbReference>
<evidence type="ECO:0000256" key="5">
    <source>
        <dbReference type="PROSITE-ProRule" id="PRU00335"/>
    </source>
</evidence>
<dbReference type="Proteomes" id="UP001221519">
    <property type="component" value="Chromosome"/>
</dbReference>
<evidence type="ECO:0000256" key="1">
    <source>
        <dbReference type="ARBA" id="ARBA00022491"/>
    </source>
</evidence>
<feature type="domain" description="HTH tetR-type" evidence="6">
    <location>
        <begin position="20"/>
        <end position="80"/>
    </location>
</feature>
<keyword evidence="2" id="KW-0805">Transcription regulation</keyword>
<evidence type="ECO:0000259" key="6">
    <source>
        <dbReference type="PROSITE" id="PS50977"/>
    </source>
</evidence>
<evidence type="ECO:0000313" key="7">
    <source>
        <dbReference type="EMBL" id="WDH82408.1"/>
    </source>
</evidence>
<evidence type="ECO:0000313" key="10">
    <source>
        <dbReference type="Proteomes" id="UP001221519"/>
    </source>
</evidence>
<dbReference type="GO" id="GO:0003700">
    <property type="term" value="F:DNA-binding transcription factor activity"/>
    <property type="evidence" value="ECO:0007669"/>
    <property type="project" value="TreeGrafter"/>
</dbReference>
<dbReference type="Gene3D" id="1.10.357.10">
    <property type="entry name" value="Tetracycline Repressor, domain 2"/>
    <property type="match status" value="1"/>
</dbReference>
<proteinExistence type="predicted"/>
<dbReference type="Gene3D" id="1.10.10.60">
    <property type="entry name" value="Homeodomain-like"/>
    <property type="match status" value="1"/>
</dbReference>
<feature type="DNA-binding region" description="H-T-H motif" evidence="5">
    <location>
        <begin position="43"/>
        <end position="62"/>
    </location>
</feature>
<keyword evidence="10" id="KW-1185">Reference proteome</keyword>
<dbReference type="GO" id="GO:0000976">
    <property type="term" value="F:transcription cis-regulatory region binding"/>
    <property type="evidence" value="ECO:0007669"/>
    <property type="project" value="TreeGrafter"/>
</dbReference>
<dbReference type="SUPFAM" id="SSF48498">
    <property type="entry name" value="Tetracyclin repressor-like, C-terminal domain"/>
    <property type="match status" value="1"/>
</dbReference>
<reference evidence="7 10" key="1">
    <citation type="submission" date="2023-02" db="EMBL/GenBank/DDBJ databases">
        <title>Pathogen: clinical or host-associated sample.</title>
        <authorList>
            <person name="Hergert J."/>
            <person name="Casey R."/>
            <person name="Wagner J."/>
            <person name="Young E.L."/>
            <person name="Oakeson K.F."/>
        </authorList>
    </citation>
    <scope>NUCLEOTIDE SEQUENCE</scope>
    <source>
        <strain evidence="8 10">2022CK-00829</strain>
        <strain evidence="7">2022CK-00830</strain>
    </source>
</reference>
<dbReference type="AlphaFoldDB" id="A0AAX3MYG8"/>
<dbReference type="PANTHER" id="PTHR30055:SF175">
    <property type="entry name" value="HTH-TYPE TRANSCRIPTIONAL REPRESSOR KSTR2"/>
    <property type="match status" value="1"/>
</dbReference>
<dbReference type="InterPro" id="IPR050109">
    <property type="entry name" value="HTH-type_TetR-like_transc_reg"/>
</dbReference>
<dbReference type="PROSITE" id="PS01081">
    <property type="entry name" value="HTH_TETR_1"/>
    <property type="match status" value="1"/>
</dbReference>
<accession>A0AAX3MYG8</accession>
<keyword evidence="1" id="KW-0678">Repressor</keyword>
<dbReference type="Proteomes" id="UP001220962">
    <property type="component" value="Chromosome"/>
</dbReference>
<dbReference type="InterPro" id="IPR036271">
    <property type="entry name" value="Tet_transcr_reg_TetR-rel_C_sf"/>
</dbReference>
<keyword evidence="3 5" id="KW-0238">DNA-binding</keyword>
<dbReference type="EMBL" id="CP118108">
    <property type="protein sequence ID" value="WDI02156.1"/>
    <property type="molecule type" value="Genomic_DNA"/>
</dbReference>
<dbReference type="Pfam" id="PF00440">
    <property type="entry name" value="TetR_N"/>
    <property type="match status" value="1"/>
</dbReference>
<organism evidence="7 9">
    <name type="scientific">Paenibacillus urinalis</name>
    <dbReference type="NCBI Taxonomy" id="521520"/>
    <lineage>
        <taxon>Bacteria</taxon>
        <taxon>Bacillati</taxon>
        <taxon>Bacillota</taxon>
        <taxon>Bacilli</taxon>
        <taxon>Bacillales</taxon>
        <taxon>Paenibacillaceae</taxon>
        <taxon>Paenibacillus</taxon>
    </lineage>
</organism>
<keyword evidence="4" id="KW-0804">Transcription</keyword>
<evidence type="ECO:0000313" key="9">
    <source>
        <dbReference type="Proteomes" id="UP001220962"/>
    </source>
</evidence>